<proteinExistence type="predicted"/>
<dbReference type="AlphaFoldDB" id="A0A844XFK5"/>
<evidence type="ECO:0000256" key="1">
    <source>
        <dbReference type="SAM" id="Phobius"/>
    </source>
</evidence>
<dbReference type="Proteomes" id="UP000461409">
    <property type="component" value="Unassembled WGS sequence"/>
</dbReference>
<feature type="transmembrane region" description="Helical" evidence="1">
    <location>
        <begin position="120"/>
        <end position="140"/>
    </location>
</feature>
<name>A0A844XFK5_9SPHN</name>
<keyword evidence="3" id="KW-1185">Reference proteome</keyword>
<feature type="transmembrane region" description="Helical" evidence="1">
    <location>
        <begin position="37"/>
        <end position="56"/>
    </location>
</feature>
<protein>
    <submittedName>
        <fullName evidence="2">Uncharacterized protein</fullName>
    </submittedName>
</protein>
<keyword evidence="1" id="KW-0812">Transmembrane</keyword>
<dbReference type="RefSeq" id="WP_160486116.1">
    <property type="nucleotide sequence ID" value="NZ_WUBR01000002.1"/>
</dbReference>
<sequence>MVEQLTRAQIAENADIRMEAPRFVAPTDRTFELPTGLYVATVALFLGFIGTLAVGFGNPEMVIPFVIFGLFVVAGFGVPAIWTRLAPDAPTKAKTWARFKQEGIMTPFGRATARDATVQVLILPVLIFVWGLITVTIAALV</sequence>
<feature type="transmembrane region" description="Helical" evidence="1">
    <location>
        <begin position="62"/>
        <end position="82"/>
    </location>
</feature>
<comment type="caution">
    <text evidence="2">The sequence shown here is derived from an EMBL/GenBank/DDBJ whole genome shotgun (WGS) entry which is preliminary data.</text>
</comment>
<accession>A0A844XFK5</accession>
<keyword evidence="1" id="KW-1133">Transmembrane helix</keyword>
<dbReference type="EMBL" id="WUBR01000002">
    <property type="protein sequence ID" value="MWV28523.1"/>
    <property type="molecule type" value="Genomic_DNA"/>
</dbReference>
<gene>
    <name evidence="2" type="ORF">GRF63_11470</name>
</gene>
<keyword evidence="1" id="KW-0472">Membrane</keyword>
<organism evidence="2 3">
    <name type="scientific">Aurantiacibacter rhizosphaerae</name>
    <dbReference type="NCBI Taxonomy" id="2691582"/>
    <lineage>
        <taxon>Bacteria</taxon>
        <taxon>Pseudomonadati</taxon>
        <taxon>Pseudomonadota</taxon>
        <taxon>Alphaproteobacteria</taxon>
        <taxon>Sphingomonadales</taxon>
        <taxon>Erythrobacteraceae</taxon>
        <taxon>Aurantiacibacter</taxon>
    </lineage>
</organism>
<evidence type="ECO:0000313" key="3">
    <source>
        <dbReference type="Proteomes" id="UP000461409"/>
    </source>
</evidence>
<reference evidence="2 3" key="2">
    <citation type="submission" date="2020-02" db="EMBL/GenBank/DDBJ databases">
        <title>Erythrobacter dongmakensis sp. nov., isolated from a tidal mudflat.</title>
        <authorList>
            <person name="Kim I.S."/>
        </authorList>
    </citation>
    <scope>NUCLEOTIDE SEQUENCE [LARGE SCALE GENOMIC DNA]</scope>
    <source>
        <strain evidence="2 3">GH3-10</strain>
    </source>
</reference>
<reference evidence="2 3" key="1">
    <citation type="submission" date="2019-12" db="EMBL/GenBank/DDBJ databases">
        <authorList>
            <person name="Lee S.D."/>
        </authorList>
    </citation>
    <scope>NUCLEOTIDE SEQUENCE [LARGE SCALE GENOMIC DNA]</scope>
    <source>
        <strain evidence="2 3">GH3-10</strain>
    </source>
</reference>
<evidence type="ECO:0000313" key="2">
    <source>
        <dbReference type="EMBL" id="MWV28523.1"/>
    </source>
</evidence>